<accession>A0A2W7JUA2</accession>
<reference evidence="1 2" key="1">
    <citation type="submission" date="2018-06" db="EMBL/GenBank/DDBJ databases">
        <title>Genomic Encyclopedia of Archaeal and Bacterial Type Strains, Phase II (KMG-II): from individual species to whole genera.</title>
        <authorList>
            <person name="Goeker M."/>
        </authorList>
    </citation>
    <scope>NUCLEOTIDE SEQUENCE [LARGE SCALE GENOMIC DNA]</scope>
    <source>
        <strain evidence="1 2">DSM 15361</strain>
    </source>
</reference>
<organism evidence="1 2">
    <name type="scientific">Mesonia algae</name>
    <dbReference type="NCBI Taxonomy" id="213248"/>
    <lineage>
        <taxon>Bacteria</taxon>
        <taxon>Pseudomonadati</taxon>
        <taxon>Bacteroidota</taxon>
        <taxon>Flavobacteriia</taxon>
        <taxon>Flavobacteriales</taxon>
        <taxon>Flavobacteriaceae</taxon>
        <taxon>Mesonia</taxon>
    </lineage>
</organism>
<evidence type="ECO:0000313" key="1">
    <source>
        <dbReference type="EMBL" id="PZW39030.1"/>
    </source>
</evidence>
<sequence length="706" mass="82660">MTNIKEFSKFAESLKLNQKAELINEKGENLINDIYTDLFPSNAVKDKVNLSNTTILIGRKGTGKSTIFQKSMLEQIDKSTVLPLYLDVKTIYDRATPVLQYEDEIYISKDELTKYLLYKNFIKEVIIEIKKRIEKHLKFNLIEKAFGLDFEKIQSIQIELNNIESELDKVFKKIDVGLFTNIGEELEFTNTKEKNVGIEVSKLPKLNGGVKSGKEQKVKNEFNTVFLNFLDIKSLLIDNFLRIKDIIGLQHLYLYLDDFSEIDLEAQKIFVEWFIAPLNNLSENFIKFKIASYRGRLFLGKIDVSKIDFIHLDFFEAYNIYKSVSKMEELALDYNERLIKNRAKLFFKDSDFYDYFDIKKNELHELLFEVSMNIPRKLGYILSYCYESNLIHDNKITKAALGNAAQRYYEEITESYFESNPYITRPFSDKINIANQTNLLDKIVNKQKFNKQTIAKSRAKIFNVPDQPTSHFVVNDEFSNLLNNLELNGYLSTYNKIKDKSNISSTLFALDYGLCRKHNLNYGRPKDSEHRKYYSDSRFSLNHVIREHFNSTQVLKCSSGHEFNFELKKQFEMYDMNCPTCMKDGSINKCEITVSNIELIERIKNIERTSLLQVDYDEFRILLALKQFSPVSMPTKKLGELTDYSYQFIAKRIPKLMELGFIEIDEEKSLVVKKEHYLITAKAKERVIDPITTIIREKEREANKDK</sequence>
<dbReference type="RefSeq" id="WP_111541462.1">
    <property type="nucleotide sequence ID" value="NZ_QKYV01000006.1"/>
</dbReference>
<dbReference type="EMBL" id="QKYV01000006">
    <property type="protein sequence ID" value="PZW39030.1"/>
    <property type="molecule type" value="Genomic_DNA"/>
</dbReference>
<dbReference type="Proteomes" id="UP000249542">
    <property type="component" value="Unassembled WGS sequence"/>
</dbReference>
<dbReference type="AlphaFoldDB" id="A0A2W7JUA2"/>
<gene>
    <name evidence="1" type="ORF">LX95_02170</name>
</gene>
<proteinExistence type="predicted"/>
<protein>
    <submittedName>
        <fullName evidence="1">Uncharacterized protein</fullName>
    </submittedName>
</protein>
<keyword evidence="2" id="KW-1185">Reference proteome</keyword>
<name>A0A2W7JUA2_9FLAO</name>
<evidence type="ECO:0000313" key="2">
    <source>
        <dbReference type="Proteomes" id="UP000249542"/>
    </source>
</evidence>
<comment type="caution">
    <text evidence="1">The sequence shown here is derived from an EMBL/GenBank/DDBJ whole genome shotgun (WGS) entry which is preliminary data.</text>
</comment>